<feature type="domain" description="Rieske-like [2Fe-2S]" evidence="3">
    <location>
        <begin position="5"/>
        <end position="109"/>
    </location>
</feature>
<dbReference type="PATRIC" id="fig|626887.3.peg.1352"/>
<dbReference type="PANTHER" id="PTHR40562:SF1">
    <property type="entry name" value="NITRITE REDUCTASE (NADH) SMALL SUBUNIT"/>
    <property type="match status" value="1"/>
</dbReference>
<name>N6WU27_9GAMM</name>
<dbReference type="GO" id="GO:0042128">
    <property type="term" value="P:nitrate assimilation"/>
    <property type="evidence" value="ECO:0007669"/>
    <property type="project" value="UniProtKB-KW"/>
</dbReference>
<dbReference type="PROSITE" id="PS51300">
    <property type="entry name" value="NIRD"/>
    <property type="match status" value="1"/>
</dbReference>
<gene>
    <name evidence="4" type="primary">nirD</name>
    <name evidence="4" type="ORF">J057_06821</name>
</gene>
<dbReference type="HOGENOM" id="CLU_055690_3_0_6"/>
<evidence type="ECO:0000313" key="5">
    <source>
        <dbReference type="Proteomes" id="UP000013165"/>
    </source>
</evidence>
<dbReference type="Gene3D" id="2.102.10.10">
    <property type="entry name" value="Rieske [2Fe-2S] iron-sulphur domain"/>
    <property type="match status" value="1"/>
</dbReference>
<dbReference type="eggNOG" id="COG2146">
    <property type="taxonomic scope" value="Bacteria"/>
</dbReference>
<evidence type="ECO:0000313" key="4">
    <source>
        <dbReference type="EMBL" id="ENO15041.1"/>
    </source>
</evidence>
<protein>
    <submittedName>
        <fullName evidence="4">Nitrite reductase (NAD(P)H) small subunit</fullName>
    </submittedName>
</protein>
<dbReference type="STRING" id="626887.J057_06821"/>
<dbReference type="AlphaFoldDB" id="N6WU27"/>
<keyword evidence="5" id="KW-1185">Reference proteome</keyword>
<dbReference type="InterPro" id="IPR012748">
    <property type="entry name" value="Rieske-like_NirD"/>
</dbReference>
<dbReference type="Pfam" id="PF13806">
    <property type="entry name" value="Rieske_2"/>
    <property type="match status" value="1"/>
</dbReference>
<evidence type="ECO:0000256" key="2">
    <source>
        <dbReference type="ARBA" id="ARBA00023063"/>
    </source>
</evidence>
<evidence type="ECO:0000256" key="1">
    <source>
        <dbReference type="ARBA" id="ARBA00023002"/>
    </source>
</evidence>
<dbReference type="CDD" id="cd03529">
    <property type="entry name" value="Rieske_NirD"/>
    <property type="match status" value="1"/>
</dbReference>
<dbReference type="SUPFAM" id="SSF50022">
    <property type="entry name" value="ISP domain"/>
    <property type="match status" value="1"/>
</dbReference>
<dbReference type="GO" id="GO:0051537">
    <property type="term" value="F:2 iron, 2 sulfur cluster binding"/>
    <property type="evidence" value="ECO:0007669"/>
    <property type="project" value="InterPro"/>
</dbReference>
<evidence type="ECO:0000259" key="3">
    <source>
        <dbReference type="Pfam" id="PF13806"/>
    </source>
</evidence>
<comment type="caution">
    <text evidence="4">The sequence shown here is derived from an EMBL/GenBank/DDBJ whole genome shotgun (WGS) entry which is preliminary data.</text>
</comment>
<dbReference type="RefSeq" id="WP_004579337.1">
    <property type="nucleotide sequence ID" value="NZ_AP028878.1"/>
</dbReference>
<dbReference type="InterPro" id="IPR036922">
    <property type="entry name" value="Rieske_2Fe-2S_sf"/>
</dbReference>
<organism evidence="4 5">
    <name type="scientific">Marinobacter nanhaiticus D15-8W</name>
    <dbReference type="NCBI Taxonomy" id="626887"/>
    <lineage>
        <taxon>Bacteria</taxon>
        <taxon>Pseudomonadati</taxon>
        <taxon>Pseudomonadota</taxon>
        <taxon>Gammaproteobacteria</taxon>
        <taxon>Pseudomonadales</taxon>
        <taxon>Marinobacteraceae</taxon>
        <taxon>Marinobacter</taxon>
    </lineage>
</organism>
<dbReference type="EMBL" id="APLQ01000011">
    <property type="protein sequence ID" value="ENO15041.1"/>
    <property type="molecule type" value="Genomic_DNA"/>
</dbReference>
<keyword evidence="2" id="KW-0534">Nitrate assimilation</keyword>
<proteinExistence type="predicted"/>
<sequence length="121" mass="13103">MSETKWMQVGKREDLIPESGIAVWTPDGPVAVFYLPGEKPELYAIGHYCPLGKANVLARGIVGDLKGELVVASPLYKQHYSLTSGQCQEDEAVKVPVYDVRLNGEMLELAVPVTAKEGCAA</sequence>
<accession>N6WU27</accession>
<keyword evidence="1" id="KW-0560">Oxidoreductase</keyword>
<dbReference type="OrthoDB" id="516687at2"/>
<reference evidence="4 5" key="1">
    <citation type="journal article" date="2013" name="Genome Announc.">
        <title>Genome Sequence of the Polycyclic Aromatic Hydrocarbon-Degrading Bacterium Strain Marinobacter nanhaiticus D15-8WT.</title>
        <authorList>
            <person name="Cui Z."/>
            <person name="Gao W."/>
            <person name="Li Q."/>
            <person name="Xu G."/>
            <person name="Zheng L."/>
        </authorList>
    </citation>
    <scope>NUCLEOTIDE SEQUENCE [LARGE SCALE GENOMIC DNA]</scope>
    <source>
        <strain evidence="4 5">D15-8W</strain>
    </source>
</reference>
<dbReference type="NCBIfam" id="TIGR02378">
    <property type="entry name" value="nirD_assim_sml"/>
    <property type="match status" value="1"/>
</dbReference>
<dbReference type="GO" id="GO:0008942">
    <property type="term" value="F:nitrite reductase [NAD(P)H] activity"/>
    <property type="evidence" value="ECO:0007669"/>
    <property type="project" value="InterPro"/>
</dbReference>
<dbReference type="InterPro" id="IPR017881">
    <property type="entry name" value="NirD"/>
</dbReference>
<dbReference type="PANTHER" id="PTHR40562">
    <property type="match status" value="1"/>
</dbReference>
<dbReference type="Proteomes" id="UP000013165">
    <property type="component" value="Unassembled WGS sequence"/>
</dbReference>